<evidence type="ECO:0000256" key="9">
    <source>
        <dbReference type="ARBA" id="ARBA00023098"/>
    </source>
</evidence>
<dbReference type="PANTHER" id="PTHR11005">
    <property type="entry name" value="LYSOSOMAL ACID LIPASE-RELATED"/>
    <property type="match status" value="1"/>
</dbReference>
<proteinExistence type="inferred from homology"/>
<keyword evidence="5" id="KW-0378">Hydrolase</keyword>
<keyword evidence="4" id="KW-0732">Signal</keyword>
<gene>
    <name evidence="16" type="ORF">SJAG_04790</name>
</gene>
<evidence type="ECO:0000256" key="11">
    <source>
        <dbReference type="ARBA" id="ARBA00023180"/>
    </source>
</evidence>
<dbReference type="Pfam" id="PF00561">
    <property type="entry name" value="Abhydrolase_1"/>
    <property type="match status" value="1"/>
</dbReference>
<evidence type="ECO:0000256" key="6">
    <source>
        <dbReference type="ARBA" id="ARBA00022963"/>
    </source>
</evidence>
<dbReference type="VEuPathDB" id="FungiDB:SJAG_04790"/>
<comment type="function">
    <text evidence="12">Probable lipase.</text>
</comment>
<dbReference type="STRING" id="402676.B6K7S4"/>
<organism evidence="16 17">
    <name type="scientific">Schizosaccharomyces japonicus (strain yFS275 / FY16936)</name>
    <name type="common">Fission yeast</name>
    <dbReference type="NCBI Taxonomy" id="402676"/>
    <lineage>
        <taxon>Eukaryota</taxon>
        <taxon>Fungi</taxon>
        <taxon>Dikarya</taxon>
        <taxon>Ascomycota</taxon>
        <taxon>Taphrinomycotina</taxon>
        <taxon>Schizosaccharomycetes</taxon>
        <taxon>Schizosaccharomycetales</taxon>
        <taxon>Schizosaccharomycetaceae</taxon>
        <taxon>Schizosaccharomyces</taxon>
    </lineage>
</organism>
<dbReference type="GO" id="GO:0016125">
    <property type="term" value="P:sterol metabolic process"/>
    <property type="evidence" value="ECO:0000318"/>
    <property type="project" value="GO_Central"/>
</dbReference>
<evidence type="ECO:0000256" key="14">
    <source>
        <dbReference type="SAM" id="Phobius"/>
    </source>
</evidence>
<dbReference type="ESTHER" id="schjy-b6k7s4">
    <property type="family name" value="Acidic_Lipase"/>
</dbReference>
<keyword evidence="7" id="KW-0735">Signal-anchor</keyword>
<feature type="transmembrane region" description="Helical" evidence="14">
    <location>
        <begin position="14"/>
        <end position="37"/>
    </location>
</feature>
<dbReference type="JaponicusDB" id="SJAG_04790"/>
<keyword evidence="3 14" id="KW-0812">Transmembrane</keyword>
<keyword evidence="10 14" id="KW-0472">Membrane</keyword>
<reference evidence="16 17" key="1">
    <citation type="journal article" date="2011" name="Science">
        <title>Comparative functional genomics of the fission yeasts.</title>
        <authorList>
            <person name="Rhind N."/>
            <person name="Chen Z."/>
            <person name="Yassour M."/>
            <person name="Thompson D.A."/>
            <person name="Haas B.J."/>
            <person name="Habib N."/>
            <person name="Wapinski I."/>
            <person name="Roy S."/>
            <person name="Lin M.F."/>
            <person name="Heiman D.I."/>
            <person name="Young S.K."/>
            <person name="Furuya K."/>
            <person name="Guo Y."/>
            <person name="Pidoux A."/>
            <person name="Chen H.M."/>
            <person name="Robbertse B."/>
            <person name="Goldberg J.M."/>
            <person name="Aoki K."/>
            <person name="Bayne E.H."/>
            <person name="Berlin A.M."/>
            <person name="Desjardins C.A."/>
            <person name="Dobbs E."/>
            <person name="Dukaj L."/>
            <person name="Fan L."/>
            <person name="FitzGerald M.G."/>
            <person name="French C."/>
            <person name="Gujja S."/>
            <person name="Hansen K."/>
            <person name="Keifenheim D."/>
            <person name="Levin J.Z."/>
            <person name="Mosher R.A."/>
            <person name="Mueller C.A."/>
            <person name="Pfiffner J."/>
            <person name="Priest M."/>
            <person name="Russ C."/>
            <person name="Smialowska A."/>
            <person name="Swoboda P."/>
            <person name="Sykes S.M."/>
            <person name="Vaughn M."/>
            <person name="Vengrova S."/>
            <person name="Yoder R."/>
            <person name="Zeng Q."/>
            <person name="Allshire R."/>
            <person name="Baulcombe D."/>
            <person name="Birren B.W."/>
            <person name="Brown W."/>
            <person name="Ekwall K."/>
            <person name="Kellis M."/>
            <person name="Leatherwood J."/>
            <person name="Levin H."/>
            <person name="Margalit H."/>
            <person name="Martienssen R."/>
            <person name="Nieduszynski C.A."/>
            <person name="Spatafora J.W."/>
            <person name="Friedman N."/>
            <person name="Dalgaard J.Z."/>
            <person name="Baumann P."/>
            <person name="Niki H."/>
            <person name="Regev A."/>
            <person name="Nusbaum C."/>
        </authorList>
    </citation>
    <scope>NUCLEOTIDE SEQUENCE [LARGE SCALE GENOMIC DNA]</scope>
    <source>
        <strain evidence="17">yFS275 / FY16936</strain>
    </source>
</reference>
<evidence type="ECO:0000256" key="13">
    <source>
        <dbReference type="PIRSR" id="PIRSR000862-1"/>
    </source>
</evidence>
<sequence length="448" mass="51643">MRIFSFGLRTCRDYASVVLAWFLVYVELCFRLILALIPRVIRGRMRKAVRTLYDYFIFSKSGSGMTGVIQRCRNIYEICEAFGYIAEEHLVRTEDNFVLCLHHIVNPKLRNTSGKHRGVVYFQHGLMTNSELWVAVDKASNCLPFALVDRGYDVWLGNNRGNKYSRKHVRYSPNDEEFWDFCIDDMAMFDIPNSINYILSATKEKSLSYVGFSQGTAQAFAALSINPTLNEKINLFVALAPAFTPKGFSNELLDYLVKVNPKIMFRLFGRGCLLPSVTFWQNICYPPIYMKIVDISLKMLFDWNLANITQEQKICGYAHLYSFSSVKSCVHWLQIMQNSRFQLYDDDLKVIGGYDSRHYHVAHFPTRNIKCPITVVWGKEDTLVDMEIMLAALPPQSKDFGIDGYEHLDMLWAKDVKEKVFPIVFSSLEELNRKRPLLCNASPIGNCD</sequence>
<dbReference type="OrthoDB" id="9974421at2759"/>
<feature type="domain" description="AB hydrolase-1" evidence="15">
    <location>
        <begin position="119"/>
        <end position="412"/>
    </location>
</feature>
<dbReference type="AlphaFoldDB" id="B6K7S4"/>
<keyword evidence="17" id="KW-1185">Reference proteome</keyword>
<dbReference type="InterPro" id="IPR000073">
    <property type="entry name" value="AB_hydrolase_1"/>
</dbReference>
<comment type="subcellular location">
    <subcellularLocation>
        <location evidence="1">Membrane</location>
        <topology evidence="1">Single-pass type II membrane protein</topology>
    </subcellularLocation>
</comment>
<dbReference type="HOGENOM" id="CLU_010974_5_0_1"/>
<dbReference type="SUPFAM" id="SSF53474">
    <property type="entry name" value="alpha/beta-Hydrolases"/>
    <property type="match status" value="1"/>
</dbReference>
<dbReference type="OMA" id="LGIEMCQ"/>
<keyword evidence="9" id="KW-0443">Lipid metabolism</keyword>
<dbReference type="Proteomes" id="UP000001744">
    <property type="component" value="Unassembled WGS sequence"/>
</dbReference>
<dbReference type="GO" id="GO:0016020">
    <property type="term" value="C:membrane"/>
    <property type="evidence" value="ECO:0007669"/>
    <property type="project" value="UniProtKB-SubCell"/>
</dbReference>
<dbReference type="RefSeq" id="XP_002175871.2">
    <property type="nucleotide sequence ID" value="XM_002175835.2"/>
</dbReference>
<keyword evidence="6" id="KW-0442">Lipid degradation</keyword>
<comment type="similarity">
    <text evidence="2">Belongs to the AB hydrolase superfamily. Lipase family.</text>
</comment>
<dbReference type="EMBL" id="KE651168">
    <property type="protein sequence ID" value="EEB09578.2"/>
    <property type="molecule type" value="Genomic_DNA"/>
</dbReference>
<evidence type="ECO:0000256" key="2">
    <source>
        <dbReference type="ARBA" id="ARBA00010701"/>
    </source>
</evidence>
<keyword evidence="11" id="KW-0325">Glycoprotein</keyword>
<feature type="active site" description="Nucleophile" evidence="13">
    <location>
        <position position="213"/>
    </location>
</feature>
<dbReference type="InterPro" id="IPR029058">
    <property type="entry name" value="AB_hydrolase_fold"/>
</dbReference>
<dbReference type="FunFam" id="3.40.50.1820:FF:000095">
    <property type="entry name" value="Triglyceride lipase-cholesterol esterase"/>
    <property type="match status" value="1"/>
</dbReference>
<evidence type="ECO:0000256" key="8">
    <source>
        <dbReference type="ARBA" id="ARBA00022989"/>
    </source>
</evidence>
<evidence type="ECO:0000259" key="15">
    <source>
        <dbReference type="Pfam" id="PF00561"/>
    </source>
</evidence>
<evidence type="ECO:0000256" key="4">
    <source>
        <dbReference type="ARBA" id="ARBA00022729"/>
    </source>
</evidence>
<evidence type="ECO:0000256" key="3">
    <source>
        <dbReference type="ARBA" id="ARBA00022692"/>
    </source>
</evidence>
<evidence type="ECO:0000256" key="1">
    <source>
        <dbReference type="ARBA" id="ARBA00004606"/>
    </source>
</evidence>
<feature type="active site" description="Charge relay system" evidence="13">
    <location>
        <position position="381"/>
    </location>
</feature>
<keyword evidence="8 14" id="KW-1133">Transmembrane helix</keyword>
<dbReference type="InterPro" id="IPR025483">
    <property type="entry name" value="Lipase_euk"/>
</dbReference>
<evidence type="ECO:0000256" key="5">
    <source>
        <dbReference type="ARBA" id="ARBA00022801"/>
    </source>
</evidence>
<accession>B6K7S4</accession>
<evidence type="ECO:0000256" key="12">
    <source>
        <dbReference type="ARBA" id="ARBA00024673"/>
    </source>
</evidence>
<dbReference type="GO" id="GO:0004771">
    <property type="term" value="F:sterol ester esterase activity"/>
    <property type="evidence" value="ECO:0000318"/>
    <property type="project" value="GO_Central"/>
</dbReference>
<dbReference type="GO" id="GO:0016042">
    <property type="term" value="P:lipid catabolic process"/>
    <property type="evidence" value="ECO:0007669"/>
    <property type="project" value="UniProtKB-KW"/>
</dbReference>
<dbReference type="eggNOG" id="KOG2624">
    <property type="taxonomic scope" value="Eukaryota"/>
</dbReference>
<evidence type="ECO:0000256" key="10">
    <source>
        <dbReference type="ARBA" id="ARBA00023136"/>
    </source>
</evidence>
<name>B6K7S4_SCHJY</name>
<dbReference type="Gene3D" id="3.40.50.1820">
    <property type="entry name" value="alpha/beta hydrolase"/>
    <property type="match status" value="1"/>
</dbReference>
<evidence type="ECO:0000256" key="7">
    <source>
        <dbReference type="ARBA" id="ARBA00022968"/>
    </source>
</evidence>
<dbReference type="GeneID" id="7049376"/>
<dbReference type="PIRSF" id="PIRSF000862">
    <property type="entry name" value="Steryl_ester_lip"/>
    <property type="match status" value="1"/>
</dbReference>
<evidence type="ECO:0000313" key="17">
    <source>
        <dbReference type="Proteomes" id="UP000001744"/>
    </source>
</evidence>
<evidence type="ECO:0000313" key="16">
    <source>
        <dbReference type="EMBL" id="EEB09578.2"/>
    </source>
</evidence>
<feature type="active site" description="Charge relay system" evidence="13">
    <location>
        <position position="407"/>
    </location>
</feature>
<protein>
    <submittedName>
        <fullName evidence="16">Triglyceride lipase-cholesterol esterase</fullName>
    </submittedName>
</protein>